<dbReference type="EMBL" id="JAQQXT010000001">
    <property type="protein sequence ID" value="MDC8770400.1"/>
    <property type="molecule type" value="Genomic_DNA"/>
</dbReference>
<gene>
    <name evidence="2" type="ORF">PRZ03_02365</name>
</gene>
<name>A0ABT5KBN8_9BURK</name>
<evidence type="ECO:0000259" key="1">
    <source>
        <dbReference type="Pfam" id="PF06568"/>
    </source>
</evidence>
<evidence type="ECO:0000313" key="3">
    <source>
        <dbReference type="Proteomes" id="UP001221189"/>
    </source>
</evidence>
<sequence>MQNLKNTFPLLQSLYAAWLQRRRDARMRAELLGLEGRELADLGVGRGELEFLLLHKGD</sequence>
<organism evidence="2 3">
    <name type="scientific">Roseateles albus</name>
    <dbReference type="NCBI Taxonomy" id="2987525"/>
    <lineage>
        <taxon>Bacteria</taxon>
        <taxon>Pseudomonadati</taxon>
        <taxon>Pseudomonadota</taxon>
        <taxon>Betaproteobacteria</taxon>
        <taxon>Burkholderiales</taxon>
        <taxon>Sphaerotilaceae</taxon>
        <taxon>Roseateles</taxon>
    </lineage>
</organism>
<comment type="caution">
    <text evidence="2">The sequence shown here is derived from an EMBL/GenBank/DDBJ whole genome shotgun (WGS) entry which is preliminary data.</text>
</comment>
<protein>
    <submittedName>
        <fullName evidence="2">DUF1127 domain-containing protein</fullName>
    </submittedName>
</protein>
<evidence type="ECO:0000313" key="2">
    <source>
        <dbReference type="EMBL" id="MDC8770400.1"/>
    </source>
</evidence>
<accession>A0ABT5KBN8</accession>
<dbReference type="RefSeq" id="WP_273598845.1">
    <property type="nucleotide sequence ID" value="NZ_JAQQXT010000001.1"/>
</dbReference>
<reference evidence="2 3" key="1">
    <citation type="submission" date="2022-10" db="EMBL/GenBank/DDBJ databases">
        <title>Paucibacter sp. hw1 Genome sequencing.</title>
        <authorList>
            <person name="Park S."/>
        </authorList>
    </citation>
    <scope>NUCLEOTIDE SEQUENCE [LARGE SCALE GENOMIC DNA]</scope>
    <source>
        <strain evidence="3">hw1</strain>
    </source>
</reference>
<dbReference type="Proteomes" id="UP001221189">
    <property type="component" value="Unassembled WGS sequence"/>
</dbReference>
<feature type="domain" description="YjiS-like" evidence="1">
    <location>
        <begin position="15"/>
        <end position="50"/>
    </location>
</feature>
<dbReference type="Pfam" id="PF06568">
    <property type="entry name" value="YjiS-like"/>
    <property type="match status" value="1"/>
</dbReference>
<keyword evidence="3" id="KW-1185">Reference proteome</keyword>
<dbReference type="InterPro" id="IPR009506">
    <property type="entry name" value="YjiS-like"/>
</dbReference>
<proteinExistence type="predicted"/>